<dbReference type="OrthoDB" id="79687at2759"/>
<dbReference type="RefSeq" id="XP_013893435.1">
    <property type="nucleotide sequence ID" value="XM_014037981.1"/>
</dbReference>
<evidence type="ECO:0000313" key="2">
    <source>
        <dbReference type="Proteomes" id="UP000054498"/>
    </source>
</evidence>
<organism evidence="1 2">
    <name type="scientific">Monoraphidium neglectum</name>
    <dbReference type="NCBI Taxonomy" id="145388"/>
    <lineage>
        <taxon>Eukaryota</taxon>
        <taxon>Viridiplantae</taxon>
        <taxon>Chlorophyta</taxon>
        <taxon>core chlorophytes</taxon>
        <taxon>Chlorophyceae</taxon>
        <taxon>CS clade</taxon>
        <taxon>Sphaeropleales</taxon>
        <taxon>Selenastraceae</taxon>
        <taxon>Monoraphidium</taxon>
    </lineage>
</organism>
<accession>A0A0D2MH84</accession>
<dbReference type="EMBL" id="KK104111">
    <property type="protein sequence ID" value="KIY94415.1"/>
    <property type="molecule type" value="Genomic_DNA"/>
</dbReference>
<reference evidence="1 2" key="1">
    <citation type="journal article" date="2013" name="BMC Genomics">
        <title>Reconstruction of the lipid metabolism for the microalga Monoraphidium neglectum from its genome sequence reveals characteristics suitable for biofuel production.</title>
        <authorList>
            <person name="Bogen C."/>
            <person name="Al-Dilaimi A."/>
            <person name="Albersmeier A."/>
            <person name="Wichmann J."/>
            <person name="Grundmann M."/>
            <person name="Rupp O."/>
            <person name="Lauersen K.J."/>
            <person name="Blifernez-Klassen O."/>
            <person name="Kalinowski J."/>
            <person name="Goesmann A."/>
            <person name="Mussgnug J.H."/>
            <person name="Kruse O."/>
        </authorList>
    </citation>
    <scope>NUCLEOTIDE SEQUENCE [LARGE SCALE GENOMIC DNA]</scope>
    <source>
        <strain evidence="1 2">SAG 48.87</strain>
    </source>
</reference>
<dbReference type="STRING" id="145388.A0A0D2MH84"/>
<evidence type="ECO:0008006" key="3">
    <source>
        <dbReference type="Google" id="ProtNLM"/>
    </source>
</evidence>
<name>A0A0D2MH84_9CHLO</name>
<keyword evidence="2" id="KW-1185">Reference proteome</keyword>
<protein>
    <recommendedName>
        <fullName evidence="3">Protein kinase domain-containing protein</fullName>
    </recommendedName>
</protein>
<dbReference type="KEGG" id="mng:MNEG_13548"/>
<evidence type="ECO:0000313" key="1">
    <source>
        <dbReference type="EMBL" id="KIY94415.1"/>
    </source>
</evidence>
<dbReference type="AlphaFoldDB" id="A0A0D2MH84"/>
<feature type="non-terminal residue" evidence="1">
    <location>
        <position position="136"/>
    </location>
</feature>
<sequence>MNWNYDTIRKGLSSAARVAATAVGRAAEVAKDLAEDLTSFKALKDYRLAGHVATAGPCGTWRIFLAISKKPGAVFPEVCVWILDKRTLMDQASRAGRARAFDTFFEQQRRACAQMLRIKHPGVVRVLEPMEESSGQ</sequence>
<dbReference type="Proteomes" id="UP000054498">
    <property type="component" value="Unassembled WGS sequence"/>
</dbReference>
<dbReference type="GeneID" id="25731021"/>
<proteinExistence type="predicted"/>
<gene>
    <name evidence="1" type="ORF">MNEG_13548</name>
</gene>